<feature type="signal peptide" evidence="6">
    <location>
        <begin position="1"/>
        <end position="19"/>
    </location>
</feature>
<feature type="chain" id="PRO_5047369216" evidence="6">
    <location>
        <begin position="20"/>
        <end position="432"/>
    </location>
</feature>
<feature type="transmembrane region" description="Helical" evidence="5">
    <location>
        <begin position="64"/>
        <end position="82"/>
    </location>
</feature>
<protein>
    <submittedName>
        <fullName evidence="8">O-antigen ligase family protein</fullName>
    </submittedName>
</protein>
<feature type="transmembrane region" description="Helical" evidence="5">
    <location>
        <begin position="35"/>
        <end position="52"/>
    </location>
</feature>
<comment type="subcellular location">
    <subcellularLocation>
        <location evidence="1">Membrane</location>
        <topology evidence="1">Multi-pass membrane protein</topology>
    </subcellularLocation>
</comment>
<evidence type="ECO:0000313" key="9">
    <source>
        <dbReference type="Proteomes" id="UP000766336"/>
    </source>
</evidence>
<feature type="transmembrane region" description="Helical" evidence="5">
    <location>
        <begin position="188"/>
        <end position="221"/>
    </location>
</feature>
<accession>A0ABS5QDI2</accession>
<evidence type="ECO:0000259" key="7">
    <source>
        <dbReference type="Pfam" id="PF04932"/>
    </source>
</evidence>
<dbReference type="InterPro" id="IPR051533">
    <property type="entry name" value="WaaL-like"/>
</dbReference>
<feature type="transmembrane region" description="Helical" evidence="5">
    <location>
        <begin position="227"/>
        <end position="250"/>
    </location>
</feature>
<dbReference type="Pfam" id="PF04932">
    <property type="entry name" value="Wzy_C"/>
    <property type="match status" value="1"/>
</dbReference>
<gene>
    <name evidence="8" type="ORF">KHU32_12415</name>
</gene>
<keyword evidence="4 5" id="KW-0472">Membrane</keyword>
<reference evidence="8 9" key="1">
    <citation type="submission" date="2021-05" db="EMBL/GenBank/DDBJ databases">
        <title>Roseococcus sp. XZZS9, whole genome shotgun sequencing project.</title>
        <authorList>
            <person name="Zhao G."/>
            <person name="Shen L."/>
        </authorList>
    </citation>
    <scope>NUCLEOTIDE SEQUENCE [LARGE SCALE GENOMIC DNA]</scope>
    <source>
        <strain evidence="8 9">XZZS9</strain>
    </source>
</reference>
<evidence type="ECO:0000256" key="2">
    <source>
        <dbReference type="ARBA" id="ARBA00022692"/>
    </source>
</evidence>
<feature type="transmembrane region" description="Helical" evidence="5">
    <location>
        <begin position="88"/>
        <end position="107"/>
    </location>
</feature>
<dbReference type="PANTHER" id="PTHR37422:SF13">
    <property type="entry name" value="LIPOPOLYSACCHARIDE BIOSYNTHESIS PROTEIN PA4999-RELATED"/>
    <property type="match status" value="1"/>
</dbReference>
<proteinExistence type="predicted"/>
<dbReference type="InterPro" id="IPR007016">
    <property type="entry name" value="O-antigen_ligase-rel_domated"/>
</dbReference>
<dbReference type="RefSeq" id="WP_213670399.1">
    <property type="nucleotide sequence ID" value="NZ_JAHCDA010000002.1"/>
</dbReference>
<evidence type="ECO:0000256" key="6">
    <source>
        <dbReference type="SAM" id="SignalP"/>
    </source>
</evidence>
<feature type="transmembrane region" description="Helical" evidence="5">
    <location>
        <begin position="155"/>
        <end position="176"/>
    </location>
</feature>
<evidence type="ECO:0000256" key="3">
    <source>
        <dbReference type="ARBA" id="ARBA00022989"/>
    </source>
</evidence>
<keyword evidence="6" id="KW-0732">Signal</keyword>
<keyword evidence="8" id="KW-0436">Ligase</keyword>
<sequence>MLFAALGSLLYMGARIALAVPSPDADPEMGAFDPINTILSLVMLGFGLFHALRYPRATLLISLRAWPFALAVVVAAASAMWSQSPEHSLRRALSLATLLLFAAAIWNKLGLRRFMRVLVGTTIFACIASLGEAVIRPEIGFDIGEYADAIRGIFWQKNVFGFALLGGTVALAFVALDRRRLRGKDIAVALFFLIMLMLSRSTTALLLSVAVMGGTFVALGLDRGGAWRAAILILTAGGVTLALLILTLLGSSGVFEAIGKDDTLTGRVYIWAEVYEAIGLRRYLGYGYNAFWLQGTNPAEVIWQRIGWLAPTAHSGYLDVALQLGMLGVAVVVMAHLLVLSRAAMAIFDGRRPQAFWVLMVSATYLVYNYSESLLLRPDLQFLLWMMASLAVAPVMRKQGAESWVGPWSFRSARRPHAAKGPAQKTLPVPAP</sequence>
<dbReference type="GO" id="GO:0016874">
    <property type="term" value="F:ligase activity"/>
    <property type="evidence" value="ECO:0007669"/>
    <property type="project" value="UniProtKB-KW"/>
</dbReference>
<evidence type="ECO:0000313" key="8">
    <source>
        <dbReference type="EMBL" id="MBS7811744.1"/>
    </source>
</evidence>
<organism evidence="8 9">
    <name type="scientific">Roseococcus pinisoli</name>
    <dbReference type="NCBI Taxonomy" id="2835040"/>
    <lineage>
        <taxon>Bacteria</taxon>
        <taxon>Pseudomonadati</taxon>
        <taxon>Pseudomonadota</taxon>
        <taxon>Alphaproteobacteria</taxon>
        <taxon>Acetobacterales</taxon>
        <taxon>Roseomonadaceae</taxon>
        <taxon>Roseococcus</taxon>
    </lineage>
</organism>
<feature type="transmembrane region" description="Helical" evidence="5">
    <location>
        <begin position="114"/>
        <end position="135"/>
    </location>
</feature>
<keyword evidence="9" id="KW-1185">Reference proteome</keyword>
<feature type="transmembrane region" description="Helical" evidence="5">
    <location>
        <begin position="324"/>
        <end position="348"/>
    </location>
</feature>
<dbReference type="Proteomes" id="UP000766336">
    <property type="component" value="Unassembled WGS sequence"/>
</dbReference>
<dbReference type="PANTHER" id="PTHR37422">
    <property type="entry name" value="TEICHURONIC ACID BIOSYNTHESIS PROTEIN TUAE"/>
    <property type="match status" value="1"/>
</dbReference>
<feature type="domain" description="O-antigen ligase-related" evidence="7">
    <location>
        <begin position="188"/>
        <end position="332"/>
    </location>
</feature>
<name>A0ABS5QDI2_9PROT</name>
<dbReference type="EMBL" id="JAHCDA010000002">
    <property type="protein sequence ID" value="MBS7811744.1"/>
    <property type="molecule type" value="Genomic_DNA"/>
</dbReference>
<evidence type="ECO:0000256" key="1">
    <source>
        <dbReference type="ARBA" id="ARBA00004141"/>
    </source>
</evidence>
<comment type="caution">
    <text evidence="8">The sequence shown here is derived from an EMBL/GenBank/DDBJ whole genome shotgun (WGS) entry which is preliminary data.</text>
</comment>
<feature type="transmembrane region" description="Helical" evidence="5">
    <location>
        <begin position="354"/>
        <end position="370"/>
    </location>
</feature>
<keyword evidence="3 5" id="KW-1133">Transmembrane helix</keyword>
<keyword evidence="2 5" id="KW-0812">Transmembrane</keyword>
<evidence type="ECO:0000256" key="4">
    <source>
        <dbReference type="ARBA" id="ARBA00023136"/>
    </source>
</evidence>
<evidence type="ECO:0000256" key="5">
    <source>
        <dbReference type="SAM" id="Phobius"/>
    </source>
</evidence>